<keyword evidence="6" id="KW-0406">Ion transport</keyword>
<dbReference type="RefSeq" id="WP_146783885.1">
    <property type="nucleotide sequence ID" value="NZ_BAABIO010000002.1"/>
</dbReference>
<dbReference type="Gene3D" id="1.20.1530.10">
    <property type="entry name" value="Na+/H+ antiporter like domain"/>
    <property type="match status" value="1"/>
</dbReference>
<keyword evidence="5 6" id="KW-0472">Membrane</keyword>
<dbReference type="NCBIfam" id="NF007112">
    <property type="entry name" value="PRK09561.1"/>
    <property type="match status" value="1"/>
</dbReference>
<feature type="transmembrane region" description="Helical" evidence="6">
    <location>
        <begin position="289"/>
        <end position="308"/>
    </location>
</feature>
<keyword evidence="6" id="KW-0050">Antiport</keyword>
<dbReference type="NCBIfam" id="NF007111">
    <property type="entry name" value="PRK09560.1"/>
    <property type="match status" value="1"/>
</dbReference>
<feature type="transmembrane region" description="Helical" evidence="6">
    <location>
        <begin position="155"/>
        <end position="176"/>
    </location>
</feature>
<dbReference type="NCBIfam" id="TIGR00773">
    <property type="entry name" value="NhaA"/>
    <property type="match status" value="1"/>
</dbReference>
<keyword evidence="4 6" id="KW-1133">Transmembrane helix</keyword>
<dbReference type="Proteomes" id="UP000321204">
    <property type="component" value="Chromosome"/>
</dbReference>
<feature type="transmembrane region" description="Helical" evidence="6">
    <location>
        <begin position="363"/>
        <end position="382"/>
    </location>
</feature>
<dbReference type="AlphaFoldDB" id="A0A5B8UFU6"/>
<evidence type="ECO:0000256" key="5">
    <source>
        <dbReference type="ARBA" id="ARBA00023136"/>
    </source>
</evidence>
<reference evidence="7 8" key="1">
    <citation type="journal article" date="2015" name="Int. J. Syst. Evol. Microbiol.">
        <title>Flavisolibacter ginsenosidimutans sp. nov., with ginsenoside-converting activity isolated from soil used for cultivating ginseng.</title>
        <authorList>
            <person name="Zhao Y."/>
            <person name="Liu Q."/>
            <person name="Kang M.S."/>
            <person name="Jin F."/>
            <person name="Yu H."/>
            <person name="Im W.T."/>
        </authorList>
    </citation>
    <scope>NUCLEOTIDE SEQUENCE [LARGE SCALE GENOMIC DNA]</scope>
    <source>
        <strain evidence="7 8">Gsoil 636</strain>
    </source>
</reference>
<feature type="transmembrane region" description="Helical" evidence="6">
    <location>
        <begin position="129"/>
        <end position="146"/>
    </location>
</feature>
<feature type="transmembrane region" description="Helical" evidence="6">
    <location>
        <begin position="182"/>
        <end position="198"/>
    </location>
</feature>
<organism evidence="7 8">
    <name type="scientific">Flavisolibacter ginsenosidimutans</name>
    <dbReference type="NCBI Taxonomy" id="661481"/>
    <lineage>
        <taxon>Bacteria</taxon>
        <taxon>Pseudomonadati</taxon>
        <taxon>Bacteroidota</taxon>
        <taxon>Chitinophagia</taxon>
        <taxon>Chitinophagales</taxon>
        <taxon>Chitinophagaceae</taxon>
        <taxon>Flavisolibacter</taxon>
    </lineage>
</organism>
<dbReference type="InterPro" id="IPR023171">
    <property type="entry name" value="Na/H_antiporter_dom_sf"/>
</dbReference>
<keyword evidence="6" id="KW-0813">Transport</keyword>
<evidence type="ECO:0000256" key="4">
    <source>
        <dbReference type="ARBA" id="ARBA00022989"/>
    </source>
</evidence>
<keyword evidence="6" id="KW-0739">Sodium transport</keyword>
<dbReference type="Pfam" id="PF06965">
    <property type="entry name" value="Na_H_antiport_1"/>
    <property type="match status" value="1"/>
</dbReference>
<comment type="function">
    <text evidence="6">Na(+)/H(+) antiporter that extrudes sodium in exchange for external protons.</text>
</comment>
<dbReference type="GO" id="GO:0015385">
    <property type="term" value="F:sodium:proton antiporter activity"/>
    <property type="evidence" value="ECO:0007669"/>
    <property type="project" value="UniProtKB-UniRule"/>
</dbReference>
<dbReference type="InterPro" id="IPR004670">
    <property type="entry name" value="NhaA"/>
</dbReference>
<name>A0A5B8UFU6_9BACT</name>
<proteinExistence type="inferred from homology"/>
<dbReference type="GO" id="GO:0005886">
    <property type="term" value="C:plasma membrane"/>
    <property type="evidence" value="ECO:0007669"/>
    <property type="project" value="UniProtKB-SubCell"/>
</dbReference>
<evidence type="ECO:0000256" key="6">
    <source>
        <dbReference type="HAMAP-Rule" id="MF_01844"/>
    </source>
</evidence>
<sequence>MEWTKLFKEFFDSEKIGGVLLALCTALSLLLANSGWGETYVHFWHTKIDLSFAGLDLNYSVEQWINDGLMTVFFLLVGLEIERELYAGELSSFSNAILPVVAAIGGMVVPACIHLLFNAGTATQSGFGIPMATDIAFSLGVLAFAGNRVPYSLKIFLTALAIIDDIGAILVIALFYNAGVHWTYLLIAAGILVFLFLLSRLRINYLAFYLLPGLVLWYCMMKSGIHPTIAGVLLAFVIPFSGNNESTPSYKLQKALHVPIGYFIVPLFALANTGIVLNEGWLSQIVRPNGLGIITGLVLGKPLGILLFSGAMIKLTKVALPSNVGWKNLLGAAVLAGIGFTMSIFISNLAFTDDETTSYAKVAVLLASLVAAAVGLLILFNTKTQKTGKGKQRT</sequence>
<evidence type="ECO:0000256" key="3">
    <source>
        <dbReference type="ARBA" id="ARBA00022692"/>
    </source>
</evidence>
<accession>A0A5B8UFU6</accession>
<feature type="transmembrane region" description="Helical" evidence="6">
    <location>
        <begin position="203"/>
        <end position="219"/>
    </location>
</feature>
<gene>
    <name evidence="6 7" type="primary">nhaA</name>
    <name evidence="7" type="ORF">FSB75_05380</name>
</gene>
<dbReference type="OrthoDB" id="9808135at2"/>
<evidence type="ECO:0000256" key="2">
    <source>
        <dbReference type="ARBA" id="ARBA00022475"/>
    </source>
</evidence>
<keyword evidence="2 6" id="KW-1003">Cell membrane</keyword>
<evidence type="ECO:0000256" key="1">
    <source>
        <dbReference type="ARBA" id="ARBA00004429"/>
    </source>
</evidence>
<dbReference type="GO" id="GO:0006885">
    <property type="term" value="P:regulation of pH"/>
    <property type="evidence" value="ECO:0007669"/>
    <property type="project" value="UniProtKB-UniRule"/>
</dbReference>
<evidence type="ECO:0000313" key="7">
    <source>
        <dbReference type="EMBL" id="QEC55358.1"/>
    </source>
</evidence>
<feature type="transmembrane region" description="Helical" evidence="6">
    <location>
        <begin position="255"/>
        <end position="277"/>
    </location>
</feature>
<comment type="subcellular location">
    <subcellularLocation>
        <location evidence="1">Cell inner membrane</location>
        <topology evidence="1">Multi-pass membrane protein</topology>
    </subcellularLocation>
    <subcellularLocation>
        <location evidence="6">Cell membrane</location>
        <topology evidence="6">Multi-pass membrane protein</topology>
    </subcellularLocation>
</comment>
<dbReference type="KEGG" id="fgg:FSB75_05380"/>
<keyword evidence="8" id="KW-1185">Reference proteome</keyword>
<evidence type="ECO:0000313" key="8">
    <source>
        <dbReference type="Proteomes" id="UP000321204"/>
    </source>
</evidence>
<dbReference type="HAMAP" id="MF_01844">
    <property type="entry name" value="NhaA"/>
    <property type="match status" value="1"/>
</dbReference>
<keyword evidence="6" id="KW-0915">Sodium</keyword>
<dbReference type="EMBL" id="CP042433">
    <property type="protein sequence ID" value="QEC55358.1"/>
    <property type="molecule type" value="Genomic_DNA"/>
</dbReference>
<feature type="transmembrane region" description="Helical" evidence="6">
    <location>
        <begin position="93"/>
        <end position="117"/>
    </location>
</feature>
<keyword evidence="3 6" id="KW-0812">Transmembrane</keyword>
<protein>
    <recommendedName>
        <fullName evidence="6">Na(+)/H(+) antiporter NhaA</fullName>
    </recommendedName>
    <alternativeName>
        <fullName evidence="6">Sodium/proton antiporter NhaA</fullName>
    </alternativeName>
</protein>
<feature type="transmembrane region" description="Helical" evidence="6">
    <location>
        <begin position="329"/>
        <end position="351"/>
    </location>
</feature>
<dbReference type="PANTHER" id="PTHR30341:SF0">
    <property type="entry name" value="NA(+)_H(+) ANTIPORTER NHAA"/>
    <property type="match status" value="1"/>
</dbReference>
<comment type="catalytic activity">
    <reaction evidence="6">
        <text>Na(+)(in) + 2 H(+)(out) = Na(+)(out) + 2 H(+)(in)</text>
        <dbReference type="Rhea" id="RHEA:29251"/>
        <dbReference type="ChEBI" id="CHEBI:15378"/>
        <dbReference type="ChEBI" id="CHEBI:29101"/>
    </reaction>
</comment>
<dbReference type="PANTHER" id="PTHR30341">
    <property type="entry name" value="SODIUM ION/PROTON ANTIPORTER NHAA-RELATED"/>
    <property type="match status" value="1"/>
</dbReference>
<comment type="similarity">
    <text evidence="6">Belongs to the NhaA Na(+)/H(+) (TC 2.A.33) antiporter family.</text>
</comment>